<dbReference type="EMBL" id="BKAG01000042">
    <property type="protein sequence ID" value="GEP45117.1"/>
    <property type="molecule type" value="Genomic_DNA"/>
</dbReference>
<evidence type="ECO:0000313" key="4">
    <source>
        <dbReference type="Proteomes" id="UP000321577"/>
    </source>
</evidence>
<keyword evidence="4" id="KW-1185">Reference proteome</keyword>
<evidence type="ECO:0000256" key="1">
    <source>
        <dbReference type="SAM" id="MobiDB-lite"/>
    </source>
</evidence>
<feature type="transmembrane region" description="Helical" evidence="2">
    <location>
        <begin position="329"/>
        <end position="350"/>
    </location>
</feature>
<evidence type="ECO:0000313" key="3">
    <source>
        <dbReference type="EMBL" id="GEP45117.1"/>
    </source>
</evidence>
<reference evidence="3 4" key="1">
    <citation type="submission" date="2019-07" db="EMBL/GenBank/DDBJ databases">
        <title>Whole genome shotgun sequence of Brevifollis gellanilyticus NBRC 108608.</title>
        <authorList>
            <person name="Hosoyama A."/>
            <person name="Uohara A."/>
            <person name="Ohji S."/>
            <person name="Ichikawa N."/>
        </authorList>
    </citation>
    <scope>NUCLEOTIDE SEQUENCE [LARGE SCALE GENOMIC DNA]</scope>
    <source>
        <strain evidence="3 4">NBRC 108608</strain>
    </source>
</reference>
<proteinExistence type="predicted"/>
<organism evidence="3 4">
    <name type="scientific">Brevifollis gellanilyticus</name>
    <dbReference type="NCBI Taxonomy" id="748831"/>
    <lineage>
        <taxon>Bacteria</taxon>
        <taxon>Pseudomonadati</taxon>
        <taxon>Verrucomicrobiota</taxon>
        <taxon>Verrucomicrobiia</taxon>
        <taxon>Verrucomicrobiales</taxon>
        <taxon>Verrucomicrobiaceae</taxon>
    </lineage>
</organism>
<dbReference type="AlphaFoldDB" id="A0A512MEF6"/>
<feature type="compositionally biased region" description="Polar residues" evidence="1">
    <location>
        <begin position="384"/>
        <end position="396"/>
    </location>
</feature>
<comment type="caution">
    <text evidence="3">The sequence shown here is derived from an EMBL/GenBank/DDBJ whole genome shotgun (WGS) entry which is preliminary data.</text>
</comment>
<dbReference type="Proteomes" id="UP000321577">
    <property type="component" value="Unassembled WGS sequence"/>
</dbReference>
<gene>
    <name evidence="3" type="ORF">BGE01nite_44080</name>
</gene>
<feature type="region of interest" description="Disordered" evidence="1">
    <location>
        <begin position="358"/>
        <end position="396"/>
    </location>
</feature>
<evidence type="ECO:0000256" key="2">
    <source>
        <dbReference type="SAM" id="Phobius"/>
    </source>
</evidence>
<protein>
    <submittedName>
        <fullName evidence="3">Uncharacterized protein</fullName>
    </submittedName>
</protein>
<sequence>MSESKERFIEILLAETGVELEDITNACGRSSPPRSPRFDYRMAVVICRLSVLQQNRYILASAQAFEKFTAQRKQADKLLEVHWKGRDPSKLVYDKWRELASWMSTVEDLEKRVAEHRQFITGSVGRIPGKAELEGVRDSMLELSQNLPPQILSIQKRMPAAAVHEDKLLPELADFAILQQFFFKADDDIVTRFDTLHALIFKPGSLADHPLVRSTREVLAQALALLELHSYHSRSLQEAQIEFHSGNIDKARHLLASLKNISFADLQYEQLRKSVSRAARLMNQLKTERRSDAVVHARTLLKRYPGIHMDSQLYHEAMLIIERGGWGRIIRYACAAIILLAGIVALGMHFKHKADARDHAQKLRSSHPAEAGVGGGAPAHPLEVSSTLGEQSDPND</sequence>
<keyword evidence="2" id="KW-0472">Membrane</keyword>
<name>A0A512MEF6_9BACT</name>
<keyword evidence="2" id="KW-0812">Transmembrane</keyword>
<keyword evidence="2" id="KW-1133">Transmembrane helix</keyword>
<accession>A0A512MEF6</accession>